<dbReference type="EMBL" id="JASCZI010242107">
    <property type="protein sequence ID" value="MED6209611.1"/>
    <property type="molecule type" value="Genomic_DNA"/>
</dbReference>
<protein>
    <submittedName>
        <fullName evidence="1">Uncharacterized protein</fullName>
    </submittedName>
</protein>
<proteinExistence type="predicted"/>
<name>A0ABU6YI83_9FABA</name>
<sequence length="141" mass="16520">MDIKRRFWCGICLDEFTFCYTLWWICSDRNNSIFNSDDEWSPLKCGYRDVCCEIDSLDTFLAAQLHFNPDHVADADLIVKIHEIFHWNWNAQLILIQRTASAATDSLAKHAIETTEEYVELLEPLHYMRSLLWNSPSSVKS</sequence>
<evidence type="ECO:0000313" key="2">
    <source>
        <dbReference type="Proteomes" id="UP001341840"/>
    </source>
</evidence>
<gene>
    <name evidence="1" type="ORF">PIB30_056465</name>
</gene>
<comment type="caution">
    <text evidence="1">The sequence shown here is derived from an EMBL/GenBank/DDBJ whole genome shotgun (WGS) entry which is preliminary data.</text>
</comment>
<evidence type="ECO:0000313" key="1">
    <source>
        <dbReference type="EMBL" id="MED6209611.1"/>
    </source>
</evidence>
<reference evidence="1 2" key="1">
    <citation type="journal article" date="2023" name="Plants (Basel)">
        <title>Bridging the Gap: Combining Genomics and Transcriptomics Approaches to Understand Stylosanthes scabra, an Orphan Legume from the Brazilian Caatinga.</title>
        <authorList>
            <person name="Ferreira-Neto J.R.C."/>
            <person name="da Silva M.D."/>
            <person name="Binneck E."/>
            <person name="de Melo N.F."/>
            <person name="da Silva R.H."/>
            <person name="de Melo A.L.T.M."/>
            <person name="Pandolfi V."/>
            <person name="Bustamante F.O."/>
            <person name="Brasileiro-Vidal A.C."/>
            <person name="Benko-Iseppon A.M."/>
        </authorList>
    </citation>
    <scope>NUCLEOTIDE SEQUENCE [LARGE SCALE GENOMIC DNA]</scope>
    <source>
        <tissue evidence="1">Leaves</tissue>
    </source>
</reference>
<accession>A0ABU6YI83</accession>
<keyword evidence="2" id="KW-1185">Reference proteome</keyword>
<organism evidence="1 2">
    <name type="scientific">Stylosanthes scabra</name>
    <dbReference type="NCBI Taxonomy" id="79078"/>
    <lineage>
        <taxon>Eukaryota</taxon>
        <taxon>Viridiplantae</taxon>
        <taxon>Streptophyta</taxon>
        <taxon>Embryophyta</taxon>
        <taxon>Tracheophyta</taxon>
        <taxon>Spermatophyta</taxon>
        <taxon>Magnoliopsida</taxon>
        <taxon>eudicotyledons</taxon>
        <taxon>Gunneridae</taxon>
        <taxon>Pentapetalae</taxon>
        <taxon>rosids</taxon>
        <taxon>fabids</taxon>
        <taxon>Fabales</taxon>
        <taxon>Fabaceae</taxon>
        <taxon>Papilionoideae</taxon>
        <taxon>50 kb inversion clade</taxon>
        <taxon>dalbergioids sensu lato</taxon>
        <taxon>Dalbergieae</taxon>
        <taxon>Pterocarpus clade</taxon>
        <taxon>Stylosanthes</taxon>
    </lineage>
</organism>
<dbReference type="Proteomes" id="UP001341840">
    <property type="component" value="Unassembled WGS sequence"/>
</dbReference>